<evidence type="ECO:0000259" key="1">
    <source>
        <dbReference type="Pfam" id="PF01073"/>
    </source>
</evidence>
<dbReference type="SUPFAM" id="SSF51735">
    <property type="entry name" value="NAD(P)-binding Rossmann-fold domains"/>
    <property type="match status" value="1"/>
</dbReference>
<dbReference type="EMBL" id="JAUUTY010000002">
    <property type="protein sequence ID" value="KAK1686228.1"/>
    <property type="molecule type" value="Genomic_DNA"/>
</dbReference>
<name>A0AAD8TR65_LOLMU</name>
<proteinExistence type="predicted"/>
<accession>A0AAD8TR65</accession>
<reference evidence="2" key="1">
    <citation type="submission" date="2023-07" db="EMBL/GenBank/DDBJ databases">
        <title>A chromosome-level genome assembly of Lolium multiflorum.</title>
        <authorList>
            <person name="Chen Y."/>
            <person name="Copetti D."/>
            <person name="Kolliker R."/>
            <person name="Studer B."/>
        </authorList>
    </citation>
    <scope>NUCLEOTIDE SEQUENCE</scope>
    <source>
        <strain evidence="2">02402/16</strain>
        <tissue evidence="2">Leaf</tissue>
    </source>
</reference>
<organism evidence="2 3">
    <name type="scientific">Lolium multiflorum</name>
    <name type="common">Italian ryegrass</name>
    <name type="synonym">Lolium perenne subsp. multiflorum</name>
    <dbReference type="NCBI Taxonomy" id="4521"/>
    <lineage>
        <taxon>Eukaryota</taxon>
        <taxon>Viridiplantae</taxon>
        <taxon>Streptophyta</taxon>
        <taxon>Embryophyta</taxon>
        <taxon>Tracheophyta</taxon>
        <taxon>Spermatophyta</taxon>
        <taxon>Magnoliopsida</taxon>
        <taxon>Liliopsida</taxon>
        <taxon>Poales</taxon>
        <taxon>Poaceae</taxon>
        <taxon>BOP clade</taxon>
        <taxon>Pooideae</taxon>
        <taxon>Poodae</taxon>
        <taxon>Poeae</taxon>
        <taxon>Poeae Chloroplast Group 2 (Poeae type)</taxon>
        <taxon>Loliodinae</taxon>
        <taxon>Loliinae</taxon>
        <taxon>Lolium</taxon>
    </lineage>
</organism>
<dbReference type="Gene3D" id="3.40.50.720">
    <property type="entry name" value="NAD(P)-binding Rossmann-like Domain"/>
    <property type="match status" value="1"/>
</dbReference>
<feature type="domain" description="3-beta hydroxysteroid dehydrogenase/isomerase" evidence="1">
    <location>
        <begin position="3"/>
        <end position="93"/>
    </location>
</feature>
<evidence type="ECO:0000313" key="3">
    <source>
        <dbReference type="Proteomes" id="UP001231189"/>
    </source>
</evidence>
<dbReference type="Proteomes" id="UP001231189">
    <property type="component" value="Unassembled WGS sequence"/>
</dbReference>
<dbReference type="Pfam" id="PF01073">
    <property type="entry name" value="3Beta_HSD"/>
    <property type="match status" value="1"/>
</dbReference>
<dbReference type="GO" id="GO:0006694">
    <property type="term" value="P:steroid biosynthetic process"/>
    <property type="evidence" value="ECO:0007669"/>
    <property type="project" value="InterPro"/>
</dbReference>
<gene>
    <name evidence="2" type="ORF">QYE76_047076</name>
</gene>
<dbReference type="GO" id="GO:0016616">
    <property type="term" value="F:oxidoreductase activity, acting on the CH-OH group of donors, NAD or NADP as acceptor"/>
    <property type="evidence" value="ECO:0007669"/>
    <property type="project" value="InterPro"/>
</dbReference>
<dbReference type="InterPro" id="IPR036291">
    <property type="entry name" value="NAD(P)-bd_dom_sf"/>
</dbReference>
<sequence>MARHLVMALLSSGGWRVRITDVGPDATLQPYENDGLLGAALRDGRATYISADVCKLDQLTKAFEGVDTVFHTAAPDPTNNDFQLHYKVNVEGKYSEIMFHLALEREGILHKLKVSHSDCAAGSLPTTKSANLSDSLRMLSGSSLRTTMNSNSHSLRKMTTVKATTTMEALLL</sequence>
<comment type="caution">
    <text evidence="2">The sequence shown here is derived from an EMBL/GenBank/DDBJ whole genome shotgun (WGS) entry which is preliminary data.</text>
</comment>
<dbReference type="AlphaFoldDB" id="A0AAD8TR65"/>
<evidence type="ECO:0000313" key="2">
    <source>
        <dbReference type="EMBL" id="KAK1686228.1"/>
    </source>
</evidence>
<protein>
    <recommendedName>
        <fullName evidence="1">3-beta hydroxysteroid dehydrogenase/isomerase domain-containing protein</fullName>
    </recommendedName>
</protein>
<dbReference type="InterPro" id="IPR002225">
    <property type="entry name" value="3Beta_OHSteriod_DH/Estase"/>
</dbReference>
<keyword evidence="3" id="KW-1185">Reference proteome</keyword>